<sequence length="317" mass="33761">MSDHFVRPDVQALLDMLNSQPGPKMHELSATEARGMMTVMGAMAEEELGDLAVIRDLSIPGPAGTIPARLYDARESRGAGPVMVFYHGGGFVIGDLDIYGPYCAEVARQLDMPVISIDYRLAPEHRFPAAAVDCEAATRWIAGSPAELGLEVTGLVTSGDSAGGNLTIVTTMALRDNPAAVPILVQHPIYPVVSDSNDWQSMRDFAEGFLLTKDSMDYFHAAYAADANDYRGAPIKFSQEGMPPSLVTTASLDPLRDQGLAYVEVLKAAGVPVQHRSADGNIHGHITLRKGIPSSKDDVAGNLAALKAMLAEVMADA</sequence>
<dbReference type="InterPro" id="IPR029058">
    <property type="entry name" value="AB_hydrolase_fold"/>
</dbReference>
<feature type="domain" description="Alpha/beta hydrolase fold-3" evidence="2">
    <location>
        <begin position="83"/>
        <end position="285"/>
    </location>
</feature>
<dbReference type="GO" id="GO:0016787">
    <property type="term" value="F:hydrolase activity"/>
    <property type="evidence" value="ECO:0007669"/>
    <property type="project" value="UniProtKB-KW"/>
</dbReference>
<reference evidence="4" key="1">
    <citation type="submission" date="2018-08" db="EMBL/GenBank/DDBJ databases">
        <authorList>
            <person name="Kim S.-J."/>
            <person name="Jung G.-Y."/>
        </authorList>
    </citation>
    <scope>NUCLEOTIDE SEQUENCE [LARGE SCALE GENOMIC DNA]</scope>
    <source>
        <strain evidence="4">GY_G</strain>
    </source>
</reference>
<dbReference type="InterPro" id="IPR013094">
    <property type="entry name" value="AB_hydrolase_3"/>
</dbReference>
<dbReference type="Pfam" id="PF07859">
    <property type="entry name" value="Abhydrolase_3"/>
    <property type="match status" value="1"/>
</dbReference>
<proteinExistence type="predicted"/>
<dbReference type="Proteomes" id="UP000263833">
    <property type="component" value="Unassembled WGS sequence"/>
</dbReference>
<keyword evidence="4" id="KW-1185">Reference proteome</keyword>
<dbReference type="RefSeq" id="WP_115548244.1">
    <property type="nucleotide sequence ID" value="NZ_QRGP01000001.1"/>
</dbReference>
<keyword evidence="1 3" id="KW-0378">Hydrolase</keyword>
<dbReference type="EMBL" id="QRGP01000001">
    <property type="protein sequence ID" value="RDV06697.1"/>
    <property type="molecule type" value="Genomic_DNA"/>
</dbReference>
<evidence type="ECO:0000256" key="1">
    <source>
        <dbReference type="ARBA" id="ARBA00022801"/>
    </source>
</evidence>
<evidence type="ECO:0000313" key="3">
    <source>
        <dbReference type="EMBL" id="RDV06697.1"/>
    </source>
</evidence>
<dbReference type="OrthoDB" id="9806180at2"/>
<dbReference type="SUPFAM" id="SSF53474">
    <property type="entry name" value="alpha/beta-Hydrolases"/>
    <property type="match status" value="1"/>
</dbReference>
<evidence type="ECO:0000313" key="4">
    <source>
        <dbReference type="Proteomes" id="UP000263833"/>
    </source>
</evidence>
<dbReference type="AlphaFoldDB" id="A0A371BGS0"/>
<dbReference type="PANTHER" id="PTHR48081:SF8">
    <property type="entry name" value="ALPHA_BETA HYDROLASE FOLD-3 DOMAIN-CONTAINING PROTEIN-RELATED"/>
    <property type="match status" value="1"/>
</dbReference>
<accession>A0A371BGS0</accession>
<gene>
    <name evidence="3" type="ORF">DXH95_04620</name>
</gene>
<protein>
    <submittedName>
        <fullName evidence="3">Alpha/beta hydrolase</fullName>
    </submittedName>
</protein>
<organism evidence="3 4">
    <name type="scientific">Sphingorhabdus pulchriflava</name>
    <dbReference type="NCBI Taxonomy" id="2292257"/>
    <lineage>
        <taxon>Bacteria</taxon>
        <taxon>Pseudomonadati</taxon>
        <taxon>Pseudomonadota</taxon>
        <taxon>Alphaproteobacteria</taxon>
        <taxon>Sphingomonadales</taxon>
        <taxon>Sphingomonadaceae</taxon>
        <taxon>Sphingorhabdus</taxon>
    </lineage>
</organism>
<dbReference type="InterPro" id="IPR050300">
    <property type="entry name" value="GDXG_lipolytic_enzyme"/>
</dbReference>
<dbReference type="Gene3D" id="3.40.50.1820">
    <property type="entry name" value="alpha/beta hydrolase"/>
    <property type="match status" value="1"/>
</dbReference>
<dbReference type="PANTHER" id="PTHR48081">
    <property type="entry name" value="AB HYDROLASE SUPERFAMILY PROTEIN C4A8.06C"/>
    <property type="match status" value="1"/>
</dbReference>
<evidence type="ECO:0000259" key="2">
    <source>
        <dbReference type="Pfam" id="PF07859"/>
    </source>
</evidence>
<name>A0A371BGS0_9SPHN</name>
<comment type="caution">
    <text evidence="3">The sequence shown here is derived from an EMBL/GenBank/DDBJ whole genome shotgun (WGS) entry which is preliminary data.</text>
</comment>